<organism evidence="2 3">
    <name type="scientific">Elaeophora elaphi</name>
    <dbReference type="NCBI Taxonomy" id="1147741"/>
    <lineage>
        <taxon>Eukaryota</taxon>
        <taxon>Metazoa</taxon>
        <taxon>Ecdysozoa</taxon>
        <taxon>Nematoda</taxon>
        <taxon>Chromadorea</taxon>
        <taxon>Rhabditida</taxon>
        <taxon>Spirurina</taxon>
        <taxon>Spiruromorpha</taxon>
        <taxon>Filarioidea</taxon>
        <taxon>Onchocercidae</taxon>
        <taxon>Elaeophora</taxon>
    </lineage>
</organism>
<evidence type="ECO:0000313" key="2">
    <source>
        <dbReference type="Proteomes" id="UP000050640"/>
    </source>
</evidence>
<keyword evidence="2" id="KW-1185">Reference proteome</keyword>
<dbReference type="InterPro" id="IPR035976">
    <property type="entry name" value="Sushi/SCR/CCP_sf"/>
</dbReference>
<sequence length="121" mass="13108">MAKINLLGVLKAPMKFHFLVTTAKIAASGFDPPTSGLWAQHASTAPRCFIACEDIPTTESGNVMYVQANLAAKHAPGTTALMLCKFGYVNSFPSLVFCRENGQWNTELGHSSFISHLNYSV</sequence>
<name>A0A0R3RQH6_9BILA</name>
<keyword evidence="1" id="KW-1015">Disulfide bond</keyword>
<accession>A0A0R3RQH6</accession>
<dbReference type="AlphaFoldDB" id="A0A0R3RQH6"/>
<evidence type="ECO:0000256" key="1">
    <source>
        <dbReference type="ARBA" id="ARBA00023157"/>
    </source>
</evidence>
<dbReference type="SUPFAM" id="SSF57535">
    <property type="entry name" value="Complement control module/SCR domain"/>
    <property type="match status" value="1"/>
</dbReference>
<dbReference type="WBParaSite" id="EEL_0000393601-mRNA-1">
    <property type="protein sequence ID" value="EEL_0000393601-mRNA-1"/>
    <property type="gene ID" value="EEL_0000393601"/>
</dbReference>
<proteinExistence type="predicted"/>
<dbReference type="Proteomes" id="UP000050640">
    <property type="component" value="Unplaced"/>
</dbReference>
<reference evidence="3" key="1">
    <citation type="submission" date="2017-02" db="UniProtKB">
        <authorList>
            <consortium name="WormBaseParasite"/>
        </authorList>
    </citation>
    <scope>IDENTIFICATION</scope>
</reference>
<evidence type="ECO:0000313" key="3">
    <source>
        <dbReference type="WBParaSite" id="EEL_0000393601-mRNA-1"/>
    </source>
</evidence>
<dbReference type="STRING" id="1147741.A0A0R3RQH6"/>
<protein>
    <submittedName>
        <fullName evidence="3">Sushi domain-containing protein</fullName>
    </submittedName>
</protein>